<dbReference type="InterPro" id="IPR043141">
    <property type="entry name" value="Ribosomal_uL10-like_sf"/>
</dbReference>
<keyword evidence="5" id="KW-1185">Reference proteome</keyword>
<keyword evidence="2" id="KW-0689">Ribosomal protein</keyword>
<keyword evidence="3" id="KW-0687">Ribonucleoprotein</keyword>
<dbReference type="AlphaFoldDB" id="A0A8J2T4K6"/>
<dbReference type="GO" id="GO:0005840">
    <property type="term" value="C:ribosome"/>
    <property type="evidence" value="ECO:0007669"/>
    <property type="project" value="UniProtKB-KW"/>
</dbReference>
<dbReference type="InterPro" id="IPR001790">
    <property type="entry name" value="Ribosomal_uL10"/>
</dbReference>
<organism evidence="4 5">
    <name type="scientific">Zygosaccharomyces bailii (strain CLIB 213 / ATCC 58445 / CBS 680 / BCRC 21525 / NBRC 1098 / NCYC 1416 / NRRL Y-2227)</name>
    <dbReference type="NCBI Taxonomy" id="1333698"/>
    <lineage>
        <taxon>Eukaryota</taxon>
        <taxon>Fungi</taxon>
        <taxon>Dikarya</taxon>
        <taxon>Ascomycota</taxon>
        <taxon>Saccharomycotina</taxon>
        <taxon>Saccharomycetes</taxon>
        <taxon>Saccharomycetales</taxon>
        <taxon>Saccharomycetaceae</taxon>
        <taxon>Zygosaccharomyces</taxon>
    </lineage>
</organism>
<protein>
    <submittedName>
        <fullName evidence="4">BN860_14598g1_1</fullName>
    </submittedName>
</protein>
<dbReference type="Gene3D" id="3.30.70.1730">
    <property type="match status" value="1"/>
</dbReference>
<dbReference type="EMBL" id="HG316454">
    <property type="protein sequence ID" value="CDF87792.1"/>
    <property type="molecule type" value="Genomic_DNA"/>
</dbReference>
<proteinExistence type="inferred from homology"/>
<comment type="similarity">
    <text evidence="1">Belongs to the universal ribosomal protein uL10 family.</text>
</comment>
<dbReference type="GO" id="GO:1990904">
    <property type="term" value="C:ribonucleoprotein complex"/>
    <property type="evidence" value="ECO:0007669"/>
    <property type="project" value="UniProtKB-KW"/>
</dbReference>
<dbReference type="OrthoDB" id="360689at2759"/>
<evidence type="ECO:0000256" key="1">
    <source>
        <dbReference type="ARBA" id="ARBA00008889"/>
    </source>
</evidence>
<evidence type="ECO:0000256" key="3">
    <source>
        <dbReference type="ARBA" id="ARBA00023274"/>
    </source>
</evidence>
<dbReference type="Proteomes" id="UP000019375">
    <property type="component" value="Unassembled WGS sequence"/>
</dbReference>
<evidence type="ECO:0000313" key="4">
    <source>
        <dbReference type="EMBL" id="CDF87792.1"/>
    </source>
</evidence>
<dbReference type="SUPFAM" id="SSF160369">
    <property type="entry name" value="Ribosomal protein L10-like"/>
    <property type="match status" value="1"/>
</dbReference>
<reference evidence="5" key="1">
    <citation type="journal article" date="2013" name="Genome Announc.">
        <title>Genome sequence of the food spoilage yeast Zygosaccharomyces bailii CLIB 213(T).</title>
        <authorList>
            <person name="Galeote V."/>
            <person name="Bigey F."/>
            <person name="Devillers H."/>
            <person name="Neuveglise C."/>
            <person name="Dequin S."/>
        </authorList>
    </citation>
    <scope>NUCLEOTIDE SEQUENCE [LARGE SCALE GENOMIC DNA]</scope>
    <source>
        <strain evidence="5">CLIB 213 / ATCC 58445 / CBS 680 / CCRC 21525 / NBRC 1098 / NCYC 1416 / NRRL Y-2227</strain>
    </source>
</reference>
<name>A0A8J2T4K6_ZYGB2</name>
<dbReference type="InterPro" id="IPR047865">
    <property type="entry name" value="Ribosomal_uL10_bac_type"/>
</dbReference>
<evidence type="ECO:0000256" key="2">
    <source>
        <dbReference type="ARBA" id="ARBA00022980"/>
    </source>
</evidence>
<dbReference type="CDD" id="cd05797">
    <property type="entry name" value="Ribosomal_L10"/>
    <property type="match status" value="1"/>
</dbReference>
<dbReference type="PANTHER" id="PTHR11560">
    <property type="entry name" value="39S RIBOSOMAL PROTEIN L10, MITOCHONDRIAL"/>
    <property type="match status" value="1"/>
</dbReference>
<sequence>MFFVSRSLDASQFIRSQIQHVCLRGSIWAGLRHYSAPAAIKTAKTSESSRYTLKPADSRKTFLIDSYKQLMETNPLVLFVHYNNLMKNEDHFFRSQIKKAGGTLTVLRNNLFSVYLKNSAHPDPCAPIRRRDQNANHPLLPLFKGPTAAITFRETNPQDVASITKLLEKAQDKLFLVGAKVEADVYDIGQLAHFQTLPSKTGLQAQLLGLLHVLSGAGLVRTLEASSQTLYLTLKSHQDNQTGGES</sequence>
<dbReference type="Pfam" id="PF00466">
    <property type="entry name" value="Ribosomal_L10"/>
    <property type="match status" value="1"/>
</dbReference>
<accession>A0A8J2T4K6</accession>
<evidence type="ECO:0000313" key="5">
    <source>
        <dbReference type="Proteomes" id="UP000019375"/>
    </source>
</evidence>
<gene>
    <name evidence="4" type="ORF">BN860_14598g</name>
</gene>